<dbReference type="EMBL" id="CATOUU010000279">
    <property type="protein sequence ID" value="CAI9923269.1"/>
    <property type="molecule type" value="Genomic_DNA"/>
</dbReference>
<evidence type="ECO:0000313" key="1">
    <source>
        <dbReference type="EMBL" id="CAI9923269.1"/>
    </source>
</evidence>
<proteinExistence type="predicted"/>
<keyword evidence="3" id="KW-1185">Reference proteome</keyword>
<evidence type="ECO:0000313" key="2">
    <source>
        <dbReference type="EMBL" id="CAL5980455.1"/>
    </source>
</evidence>
<name>A0AA86NPC2_9EUKA</name>
<protein>
    <submittedName>
        <fullName evidence="2">Hypothetical_protein</fullName>
    </submittedName>
</protein>
<gene>
    <name evidence="1" type="ORF">HINF_LOCUS10914</name>
    <name evidence="2" type="ORF">HINF_LOCUS6181</name>
</gene>
<reference evidence="1" key="1">
    <citation type="submission" date="2023-06" db="EMBL/GenBank/DDBJ databases">
        <authorList>
            <person name="Kurt Z."/>
        </authorList>
    </citation>
    <scope>NUCLEOTIDE SEQUENCE</scope>
</reference>
<reference evidence="2 3" key="2">
    <citation type="submission" date="2024-07" db="EMBL/GenBank/DDBJ databases">
        <authorList>
            <person name="Akdeniz Z."/>
        </authorList>
    </citation>
    <scope>NUCLEOTIDE SEQUENCE [LARGE SCALE GENOMIC DNA]</scope>
</reference>
<organism evidence="1">
    <name type="scientific">Hexamita inflata</name>
    <dbReference type="NCBI Taxonomy" id="28002"/>
    <lineage>
        <taxon>Eukaryota</taxon>
        <taxon>Metamonada</taxon>
        <taxon>Diplomonadida</taxon>
        <taxon>Hexamitidae</taxon>
        <taxon>Hexamitinae</taxon>
        <taxon>Hexamita</taxon>
    </lineage>
</organism>
<dbReference type="AlphaFoldDB" id="A0AA86NPC2"/>
<accession>A0AA86NPC2</accession>
<dbReference type="Proteomes" id="UP001642409">
    <property type="component" value="Unassembled WGS sequence"/>
</dbReference>
<evidence type="ECO:0000313" key="3">
    <source>
        <dbReference type="Proteomes" id="UP001642409"/>
    </source>
</evidence>
<sequence length="161" mass="19390">MQHQKLSYQDFDPQFEAALQKFYKKPMVNSKTLLSLYKTQKPNASFFKKLQQDFKMNEARLLKMIAGWAHKTSEPWSKEMLDRVCAMIKELFTKFYNTRITKKQICDLITDEIVDQLKLNDEKYQEYDMNYMNRLIYGKTMEICKTYEPQSDDETETEEEK</sequence>
<dbReference type="EMBL" id="CAXDID020000012">
    <property type="protein sequence ID" value="CAL5980455.1"/>
    <property type="molecule type" value="Genomic_DNA"/>
</dbReference>
<comment type="caution">
    <text evidence="1">The sequence shown here is derived from an EMBL/GenBank/DDBJ whole genome shotgun (WGS) entry which is preliminary data.</text>
</comment>